<evidence type="ECO:0000256" key="2">
    <source>
        <dbReference type="SAM" id="SignalP"/>
    </source>
</evidence>
<feature type="chain" id="PRO_5040416847" evidence="2">
    <location>
        <begin position="20"/>
        <end position="194"/>
    </location>
</feature>
<feature type="compositionally biased region" description="Pro residues" evidence="1">
    <location>
        <begin position="57"/>
        <end position="97"/>
    </location>
</feature>
<dbReference type="Proteomes" id="UP001152799">
    <property type="component" value="Chromosome 5"/>
</dbReference>
<sequence>MYFQLFIVALLTYVSVTNGEPPKWRTNSRFRQLQRLEAPPAQSQWKPSSAPQAAYGPPTPAPSYGPPPTPAASYGPPPMPAASYGPPPAPSYGPPQEEPSLTTTETQEGTTEVANTTEANAELIAQTGRLLNRPQGSYYIYHPSGLLQKVTYVKNDDAKKMSLDVKLKYENVDPIRGPVYTYDPESLVFQKVFK</sequence>
<organism evidence="3 4">
    <name type="scientific">Ceutorhynchus assimilis</name>
    <name type="common">cabbage seed weevil</name>
    <dbReference type="NCBI Taxonomy" id="467358"/>
    <lineage>
        <taxon>Eukaryota</taxon>
        <taxon>Metazoa</taxon>
        <taxon>Ecdysozoa</taxon>
        <taxon>Arthropoda</taxon>
        <taxon>Hexapoda</taxon>
        <taxon>Insecta</taxon>
        <taxon>Pterygota</taxon>
        <taxon>Neoptera</taxon>
        <taxon>Endopterygota</taxon>
        <taxon>Coleoptera</taxon>
        <taxon>Polyphaga</taxon>
        <taxon>Cucujiformia</taxon>
        <taxon>Curculionidae</taxon>
        <taxon>Ceutorhynchinae</taxon>
        <taxon>Ceutorhynchus</taxon>
    </lineage>
</organism>
<accession>A0A9N9MS29</accession>
<feature type="signal peptide" evidence="2">
    <location>
        <begin position="1"/>
        <end position="19"/>
    </location>
</feature>
<protein>
    <submittedName>
        <fullName evidence="3">Uncharacterized protein</fullName>
    </submittedName>
</protein>
<feature type="compositionally biased region" description="Polar residues" evidence="1">
    <location>
        <begin position="41"/>
        <end position="51"/>
    </location>
</feature>
<keyword evidence="4" id="KW-1185">Reference proteome</keyword>
<name>A0A9N9MS29_9CUCU</name>
<evidence type="ECO:0000256" key="1">
    <source>
        <dbReference type="SAM" id="MobiDB-lite"/>
    </source>
</evidence>
<evidence type="ECO:0000313" key="4">
    <source>
        <dbReference type="Proteomes" id="UP001152799"/>
    </source>
</evidence>
<gene>
    <name evidence="3" type="ORF">CEUTPL_LOCUS9657</name>
</gene>
<feature type="compositionally biased region" description="Low complexity" evidence="1">
    <location>
        <begin position="102"/>
        <end position="115"/>
    </location>
</feature>
<dbReference type="EMBL" id="OU892281">
    <property type="protein sequence ID" value="CAG9769141.1"/>
    <property type="molecule type" value="Genomic_DNA"/>
</dbReference>
<dbReference type="OrthoDB" id="8197587at2759"/>
<evidence type="ECO:0000313" key="3">
    <source>
        <dbReference type="EMBL" id="CAG9769141.1"/>
    </source>
</evidence>
<keyword evidence="2" id="KW-0732">Signal</keyword>
<proteinExistence type="predicted"/>
<reference evidence="3" key="1">
    <citation type="submission" date="2022-01" db="EMBL/GenBank/DDBJ databases">
        <authorList>
            <person name="King R."/>
        </authorList>
    </citation>
    <scope>NUCLEOTIDE SEQUENCE</scope>
</reference>
<dbReference type="AlphaFoldDB" id="A0A9N9MS29"/>
<feature type="region of interest" description="Disordered" evidence="1">
    <location>
        <begin position="35"/>
        <end position="115"/>
    </location>
</feature>